<evidence type="ECO:0000313" key="3">
    <source>
        <dbReference type="Proteomes" id="UP000516437"/>
    </source>
</evidence>
<protein>
    <submittedName>
        <fullName evidence="2">Uncharacterized protein</fullName>
    </submittedName>
</protein>
<name>A0A6A1VIG6_9ROSI</name>
<evidence type="ECO:0000256" key="1">
    <source>
        <dbReference type="SAM" id="MobiDB-lite"/>
    </source>
</evidence>
<sequence>MTASASQQAVERPSQSLTRLSRSANSWATHGGGTTGAPVSRGASDADVEGRDASSAAAAALRANRRVNAPSWPRLLDRVNLFSALLTSLRVSEAAITTPREMRN</sequence>
<keyword evidence="3" id="KW-1185">Reference proteome</keyword>
<comment type="caution">
    <text evidence="2">The sequence shown here is derived from an EMBL/GenBank/DDBJ whole genome shotgun (WGS) entry which is preliminary data.</text>
</comment>
<dbReference type="EMBL" id="RXIC02000023">
    <property type="protein sequence ID" value="KAB1212564.1"/>
    <property type="molecule type" value="Genomic_DNA"/>
</dbReference>
<gene>
    <name evidence="2" type="ORF">CJ030_MR5G023508</name>
</gene>
<proteinExistence type="predicted"/>
<reference evidence="2 3" key="1">
    <citation type="journal article" date="2019" name="Plant Biotechnol. J.">
        <title>The red bayberry genome and genetic basis of sex determination.</title>
        <authorList>
            <person name="Jia H.M."/>
            <person name="Jia H.J."/>
            <person name="Cai Q.L."/>
            <person name="Wang Y."/>
            <person name="Zhao H.B."/>
            <person name="Yang W.F."/>
            <person name="Wang G.Y."/>
            <person name="Li Y.H."/>
            <person name="Zhan D.L."/>
            <person name="Shen Y.T."/>
            <person name="Niu Q.F."/>
            <person name="Chang L."/>
            <person name="Qiu J."/>
            <person name="Zhao L."/>
            <person name="Xie H.B."/>
            <person name="Fu W.Y."/>
            <person name="Jin J."/>
            <person name="Li X.W."/>
            <person name="Jiao Y."/>
            <person name="Zhou C.C."/>
            <person name="Tu T."/>
            <person name="Chai C.Y."/>
            <person name="Gao J.L."/>
            <person name="Fan L.J."/>
            <person name="van de Weg E."/>
            <person name="Wang J.Y."/>
            <person name="Gao Z.S."/>
        </authorList>
    </citation>
    <scope>NUCLEOTIDE SEQUENCE [LARGE SCALE GENOMIC DNA]</scope>
    <source>
        <tissue evidence="2">Leaves</tissue>
    </source>
</reference>
<dbReference type="AlphaFoldDB" id="A0A6A1VIG6"/>
<accession>A0A6A1VIG6</accession>
<feature type="region of interest" description="Disordered" evidence="1">
    <location>
        <begin position="1"/>
        <end position="54"/>
    </location>
</feature>
<organism evidence="2 3">
    <name type="scientific">Morella rubra</name>
    <name type="common">Chinese bayberry</name>
    <dbReference type="NCBI Taxonomy" id="262757"/>
    <lineage>
        <taxon>Eukaryota</taxon>
        <taxon>Viridiplantae</taxon>
        <taxon>Streptophyta</taxon>
        <taxon>Embryophyta</taxon>
        <taxon>Tracheophyta</taxon>
        <taxon>Spermatophyta</taxon>
        <taxon>Magnoliopsida</taxon>
        <taxon>eudicotyledons</taxon>
        <taxon>Gunneridae</taxon>
        <taxon>Pentapetalae</taxon>
        <taxon>rosids</taxon>
        <taxon>fabids</taxon>
        <taxon>Fagales</taxon>
        <taxon>Myricaceae</taxon>
        <taxon>Morella</taxon>
    </lineage>
</organism>
<dbReference type="Proteomes" id="UP000516437">
    <property type="component" value="Chromosome 5"/>
</dbReference>
<feature type="compositionally biased region" description="Polar residues" evidence="1">
    <location>
        <begin position="1"/>
        <end position="28"/>
    </location>
</feature>
<evidence type="ECO:0000313" key="2">
    <source>
        <dbReference type="EMBL" id="KAB1212564.1"/>
    </source>
</evidence>